<dbReference type="InterPro" id="IPR010359">
    <property type="entry name" value="IrrE_HExxH"/>
</dbReference>
<dbReference type="SUPFAM" id="SSF47413">
    <property type="entry name" value="lambda repressor-like DNA-binding domains"/>
    <property type="match status" value="1"/>
</dbReference>
<dbReference type="OrthoDB" id="1123084at2"/>
<organism evidence="6 7">
    <name type="scientific">Teichococcus aestuarii</name>
    <dbReference type="NCBI Taxonomy" id="568898"/>
    <lineage>
        <taxon>Bacteria</taxon>
        <taxon>Pseudomonadati</taxon>
        <taxon>Pseudomonadota</taxon>
        <taxon>Alphaproteobacteria</taxon>
        <taxon>Acetobacterales</taxon>
        <taxon>Roseomonadaceae</taxon>
        <taxon>Roseomonas</taxon>
    </lineage>
</organism>
<dbReference type="AlphaFoldDB" id="A0A2U1V1F1"/>
<dbReference type="GO" id="GO:0003700">
    <property type="term" value="F:DNA-binding transcription factor activity"/>
    <property type="evidence" value="ECO:0007669"/>
    <property type="project" value="TreeGrafter"/>
</dbReference>
<dbReference type="Pfam" id="PF01381">
    <property type="entry name" value="HTH_3"/>
    <property type="match status" value="1"/>
</dbReference>
<keyword evidence="3" id="KW-0238">DNA-binding</keyword>
<evidence type="ECO:0000256" key="1">
    <source>
        <dbReference type="ARBA" id="ARBA00007227"/>
    </source>
</evidence>
<evidence type="ECO:0000256" key="2">
    <source>
        <dbReference type="ARBA" id="ARBA00023015"/>
    </source>
</evidence>
<dbReference type="PANTHER" id="PTHR46797">
    <property type="entry name" value="HTH-TYPE TRANSCRIPTIONAL REGULATOR"/>
    <property type="match status" value="1"/>
</dbReference>
<protein>
    <submittedName>
        <fullName evidence="6">XRE family transcriptional regulator</fullName>
    </submittedName>
</protein>
<evidence type="ECO:0000256" key="3">
    <source>
        <dbReference type="ARBA" id="ARBA00023125"/>
    </source>
</evidence>
<dbReference type="InterPro" id="IPR018653">
    <property type="entry name" value="ScfR_C"/>
</dbReference>
<name>A0A2U1V1F1_9PROT</name>
<accession>A0A2U1V1F1</accession>
<dbReference type="InterPro" id="IPR001387">
    <property type="entry name" value="Cro/C1-type_HTH"/>
</dbReference>
<dbReference type="PANTHER" id="PTHR46797:SF23">
    <property type="entry name" value="HTH-TYPE TRANSCRIPTIONAL REGULATOR SUTR"/>
    <property type="match status" value="1"/>
</dbReference>
<proteinExistence type="inferred from homology"/>
<feature type="domain" description="HTH cro/C1-type" evidence="5">
    <location>
        <begin position="10"/>
        <end position="64"/>
    </location>
</feature>
<evidence type="ECO:0000259" key="5">
    <source>
        <dbReference type="PROSITE" id="PS50943"/>
    </source>
</evidence>
<dbReference type="CDD" id="cd00093">
    <property type="entry name" value="HTH_XRE"/>
    <property type="match status" value="1"/>
</dbReference>
<dbReference type="PIRSF" id="PIRSF019251">
    <property type="entry name" value="Rv0465c"/>
    <property type="match status" value="1"/>
</dbReference>
<sequence>MSRPLIGRTVRRLRQEQGLTQQALAARLGISASYLNLIEHDQRAVTAALLIKLGQTLQVDLAALSGNQERQLESQLREVLADPQLGLEALPEEELRLLAGSAPNAGRAMLALYRALRVAREDASGIALPSGRRILLPTEEARDFFHERANVFPALEAVAERIGAELGAAPAELNHAIAERLRHRHDLRVRVVPLEGSLRRYDPAARLLELSEHLPRESRGFQMAFQLMLLEAREAVEEILAPAAPSTQEAAALIRIGLLNYAAGALLMPYAAFLAAARALRHDLDLLAARFGVSFEQVAHRLSTLQREGARGVPFFFLRVDPAGNVDKRFSAAGFPFARFGGSCPRWVVHTAFATPGALRVQLAELPDGAAFLCFARTVTGPSRWGEPAPVHVVAMGCDLGRAAEVVYADGLDLQRARTGIGLSCRLCDRAECRSRAFPPLEHRLNLDPHEESAAPYRFSK</sequence>
<dbReference type="SMART" id="SM00530">
    <property type="entry name" value="HTH_XRE"/>
    <property type="match status" value="1"/>
</dbReference>
<keyword evidence="2" id="KW-0805">Transcription regulation</keyword>
<dbReference type="GO" id="GO:0005829">
    <property type="term" value="C:cytosol"/>
    <property type="evidence" value="ECO:0007669"/>
    <property type="project" value="TreeGrafter"/>
</dbReference>
<comment type="caution">
    <text evidence="6">The sequence shown here is derived from an EMBL/GenBank/DDBJ whole genome shotgun (WGS) entry which is preliminary data.</text>
</comment>
<evidence type="ECO:0000313" key="7">
    <source>
        <dbReference type="Proteomes" id="UP000245048"/>
    </source>
</evidence>
<keyword evidence="4" id="KW-0804">Transcription</keyword>
<gene>
    <name evidence="6" type="ORF">CR165_15650</name>
</gene>
<dbReference type="Proteomes" id="UP000245048">
    <property type="component" value="Unassembled WGS sequence"/>
</dbReference>
<dbReference type="PROSITE" id="PS50943">
    <property type="entry name" value="HTH_CROC1"/>
    <property type="match status" value="1"/>
</dbReference>
<dbReference type="GO" id="GO:0003677">
    <property type="term" value="F:DNA binding"/>
    <property type="evidence" value="ECO:0007669"/>
    <property type="project" value="UniProtKB-KW"/>
</dbReference>
<dbReference type="InterPro" id="IPR050807">
    <property type="entry name" value="TransReg_Diox_bact_type"/>
</dbReference>
<dbReference type="RefSeq" id="WP_109517897.1">
    <property type="nucleotide sequence ID" value="NZ_PDOA01000011.1"/>
</dbReference>
<comment type="similarity">
    <text evidence="1">Belongs to the short-chain fatty acyl-CoA assimilation regulator (ScfR) family.</text>
</comment>
<reference evidence="7" key="1">
    <citation type="submission" date="2017-10" db="EMBL/GenBank/DDBJ databases">
        <authorList>
            <person name="Toshchakov S.V."/>
            <person name="Goeva M.A."/>
        </authorList>
    </citation>
    <scope>NUCLEOTIDE SEQUENCE [LARGE SCALE GENOMIC DNA]</scope>
    <source>
        <strain evidence="7">JR1/69-1-13</strain>
    </source>
</reference>
<dbReference type="Pfam" id="PF09856">
    <property type="entry name" value="ScfRs"/>
    <property type="match status" value="1"/>
</dbReference>
<dbReference type="Pfam" id="PF06114">
    <property type="entry name" value="Peptidase_M78"/>
    <property type="match status" value="1"/>
</dbReference>
<dbReference type="InterPro" id="IPR010982">
    <property type="entry name" value="Lambda_DNA-bd_dom_sf"/>
</dbReference>
<dbReference type="Gene3D" id="1.10.260.40">
    <property type="entry name" value="lambda repressor-like DNA-binding domains"/>
    <property type="match status" value="1"/>
</dbReference>
<keyword evidence="7" id="KW-1185">Reference proteome</keyword>
<evidence type="ECO:0000256" key="4">
    <source>
        <dbReference type="ARBA" id="ARBA00023163"/>
    </source>
</evidence>
<dbReference type="EMBL" id="PDOA01000011">
    <property type="protein sequence ID" value="PWC27737.1"/>
    <property type="molecule type" value="Genomic_DNA"/>
</dbReference>
<dbReference type="InterPro" id="IPR026281">
    <property type="entry name" value="HTH_RamB"/>
</dbReference>
<evidence type="ECO:0000313" key="6">
    <source>
        <dbReference type="EMBL" id="PWC27737.1"/>
    </source>
</evidence>